<evidence type="ECO:0000313" key="3">
    <source>
        <dbReference type="Proteomes" id="UP001301769"/>
    </source>
</evidence>
<dbReference type="SUPFAM" id="SSF82199">
    <property type="entry name" value="SET domain"/>
    <property type="match status" value="1"/>
</dbReference>
<organism evidence="2 3">
    <name type="scientific">Rhypophila decipiens</name>
    <dbReference type="NCBI Taxonomy" id="261697"/>
    <lineage>
        <taxon>Eukaryota</taxon>
        <taxon>Fungi</taxon>
        <taxon>Dikarya</taxon>
        <taxon>Ascomycota</taxon>
        <taxon>Pezizomycotina</taxon>
        <taxon>Sordariomycetes</taxon>
        <taxon>Sordariomycetidae</taxon>
        <taxon>Sordariales</taxon>
        <taxon>Naviculisporaceae</taxon>
        <taxon>Rhypophila</taxon>
    </lineage>
</organism>
<feature type="non-terminal residue" evidence="2">
    <location>
        <position position="78"/>
    </location>
</feature>
<reference evidence="2" key="1">
    <citation type="journal article" date="2023" name="Mol. Phylogenet. Evol.">
        <title>Genome-scale phylogeny and comparative genomics of the fungal order Sordariales.</title>
        <authorList>
            <person name="Hensen N."/>
            <person name="Bonometti L."/>
            <person name="Westerberg I."/>
            <person name="Brannstrom I.O."/>
            <person name="Guillou S."/>
            <person name="Cros-Aarteil S."/>
            <person name="Calhoun S."/>
            <person name="Haridas S."/>
            <person name="Kuo A."/>
            <person name="Mondo S."/>
            <person name="Pangilinan J."/>
            <person name="Riley R."/>
            <person name="LaButti K."/>
            <person name="Andreopoulos B."/>
            <person name="Lipzen A."/>
            <person name="Chen C."/>
            <person name="Yan M."/>
            <person name="Daum C."/>
            <person name="Ng V."/>
            <person name="Clum A."/>
            <person name="Steindorff A."/>
            <person name="Ohm R.A."/>
            <person name="Martin F."/>
            <person name="Silar P."/>
            <person name="Natvig D.O."/>
            <person name="Lalanne C."/>
            <person name="Gautier V."/>
            <person name="Ament-Velasquez S.L."/>
            <person name="Kruys A."/>
            <person name="Hutchinson M.I."/>
            <person name="Powell A.J."/>
            <person name="Barry K."/>
            <person name="Miller A.N."/>
            <person name="Grigoriev I.V."/>
            <person name="Debuchy R."/>
            <person name="Gladieux P."/>
            <person name="Hiltunen Thoren M."/>
            <person name="Johannesson H."/>
        </authorList>
    </citation>
    <scope>NUCLEOTIDE SEQUENCE</scope>
    <source>
        <strain evidence="2">PSN293</strain>
    </source>
</reference>
<name>A0AAN6YEG1_9PEZI</name>
<dbReference type="AlphaFoldDB" id="A0AAN6YEG1"/>
<comment type="caution">
    <text evidence="2">The sequence shown here is derived from an EMBL/GenBank/DDBJ whole genome shotgun (WGS) entry which is preliminary data.</text>
</comment>
<evidence type="ECO:0000259" key="1">
    <source>
        <dbReference type="Pfam" id="PF00856"/>
    </source>
</evidence>
<dbReference type="Proteomes" id="UP001301769">
    <property type="component" value="Unassembled WGS sequence"/>
</dbReference>
<evidence type="ECO:0000313" key="2">
    <source>
        <dbReference type="EMBL" id="KAK4217574.1"/>
    </source>
</evidence>
<feature type="non-terminal residue" evidence="2">
    <location>
        <position position="1"/>
    </location>
</feature>
<dbReference type="Pfam" id="PF00856">
    <property type="entry name" value="SET"/>
    <property type="match status" value="1"/>
</dbReference>
<feature type="domain" description="SET" evidence="1">
    <location>
        <begin position="3"/>
        <end position="55"/>
    </location>
</feature>
<dbReference type="Gene3D" id="2.170.270.10">
    <property type="entry name" value="SET domain"/>
    <property type="match status" value="1"/>
</dbReference>
<accession>A0AAN6YEG1</accession>
<gene>
    <name evidence="2" type="ORF">QBC37DRAFT_269411</name>
</gene>
<sequence length="78" mass="8932">VMVDALRKGNWTRYVNSSCDPDLETSAEQVGKVRITTFLPIKRIMPGTELNFYYGKDYFVQHGLPQCLCPCKPLDHEP</sequence>
<reference evidence="2" key="2">
    <citation type="submission" date="2023-05" db="EMBL/GenBank/DDBJ databases">
        <authorList>
            <consortium name="Lawrence Berkeley National Laboratory"/>
            <person name="Steindorff A."/>
            <person name="Hensen N."/>
            <person name="Bonometti L."/>
            <person name="Westerberg I."/>
            <person name="Brannstrom I.O."/>
            <person name="Guillou S."/>
            <person name="Cros-Aarteil S."/>
            <person name="Calhoun S."/>
            <person name="Haridas S."/>
            <person name="Kuo A."/>
            <person name="Mondo S."/>
            <person name="Pangilinan J."/>
            <person name="Riley R."/>
            <person name="Labutti K."/>
            <person name="Andreopoulos B."/>
            <person name="Lipzen A."/>
            <person name="Chen C."/>
            <person name="Yanf M."/>
            <person name="Daum C."/>
            <person name="Ng V."/>
            <person name="Clum A."/>
            <person name="Ohm R."/>
            <person name="Martin F."/>
            <person name="Silar P."/>
            <person name="Natvig D."/>
            <person name="Lalanne C."/>
            <person name="Gautier V."/>
            <person name="Ament-Velasquez S.L."/>
            <person name="Kruys A."/>
            <person name="Hutchinson M.I."/>
            <person name="Powell A.J."/>
            <person name="Barry K."/>
            <person name="Miller A.N."/>
            <person name="Grigoriev I.V."/>
            <person name="Debuchy R."/>
            <person name="Gladieux P."/>
            <person name="Thoren M.H."/>
            <person name="Johannesson H."/>
        </authorList>
    </citation>
    <scope>NUCLEOTIDE SEQUENCE</scope>
    <source>
        <strain evidence="2">PSN293</strain>
    </source>
</reference>
<protein>
    <recommendedName>
        <fullName evidence="1">SET domain-containing protein</fullName>
    </recommendedName>
</protein>
<dbReference type="InterPro" id="IPR046341">
    <property type="entry name" value="SET_dom_sf"/>
</dbReference>
<dbReference type="InterPro" id="IPR001214">
    <property type="entry name" value="SET_dom"/>
</dbReference>
<dbReference type="EMBL" id="MU858059">
    <property type="protein sequence ID" value="KAK4217574.1"/>
    <property type="molecule type" value="Genomic_DNA"/>
</dbReference>
<proteinExistence type="predicted"/>
<keyword evidence="3" id="KW-1185">Reference proteome</keyword>